<feature type="domain" description="Glycosyl hydrolase family 32 N-terminal" evidence="10">
    <location>
        <begin position="38"/>
        <end position="338"/>
    </location>
</feature>
<protein>
    <recommendedName>
        <fullName evidence="4 8">Sucrose-6-phosphate hydrolase</fullName>
        <ecNumber evidence="3 8">3.2.1.26</ecNumber>
    </recommendedName>
    <alternativeName>
        <fullName evidence="7 9">Invertase</fullName>
    </alternativeName>
</protein>
<comment type="similarity">
    <text evidence="2 8">Belongs to the glycosyl hydrolase 32 family.</text>
</comment>
<comment type="subcellular location">
    <subcellularLocation>
        <location evidence="9">Cytoplasm</location>
    </subcellularLocation>
</comment>
<name>A0A0F7HNW7_9STAP</name>
<dbReference type="Proteomes" id="UP000034029">
    <property type="component" value="Chromosome"/>
</dbReference>
<evidence type="ECO:0000256" key="9">
    <source>
        <dbReference type="RuleBase" id="RU365015"/>
    </source>
</evidence>
<evidence type="ECO:0000313" key="12">
    <source>
        <dbReference type="EMBL" id="AKG74751.1"/>
    </source>
</evidence>
<dbReference type="RefSeq" id="WP_046790930.1">
    <property type="nucleotide sequence ID" value="NZ_CP011366.1"/>
</dbReference>
<dbReference type="GO" id="GO:0005737">
    <property type="term" value="C:cytoplasm"/>
    <property type="evidence" value="ECO:0007669"/>
    <property type="project" value="UniProtKB-SubCell"/>
</dbReference>
<evidence type="ECO:0000256" key="3">
    <source>
        <dbReference type="ARBA" id="ARBA00012758"/>
    </source>
</evidence>
<keyword evidence="9" id="KW-0119">Carbohydrate metabolism</keyword>
<dbReference type="SMART" id="SM00640">
    <property type="entry name" value="Glyco_32"/>
    <property type="match status" value="1"/>
</dbReference>
<dbReference type="InterPro" id="IPR013320">
    <property type="entry name" value="ConA-like_dom_sf"/>
</dbReference>
<dbReference type="CDD" id="cd18623">
    <property type="entry name" value="GH32_ScrB-like"/>
    <property type="match status" value="1"/>
</dbReference>
<reference evidence="13 15" key="3">
    <citation type="submission" date="2016-10" db="EMBL/GenBank/DDBJ databases">
        <authorList>
            <person name="Varghese N."/>
            <person name="Submissions S."/>
        </authorList>
    </citation>
    <scope>NUCLEOTIDE SEQUENCE [LARGE SCALE GENOMIC DNA]</scope>
    <source>
        <strain evidence="13 15">CGMCC 1.6501</strain>
    </source>
</reference>
<evidence type="ECO:0000313" key="14">
    <source>
        <dbReference type="Proteomes" id="UP000034029"/>
    </source>
</evidence>
<sequence>MEETSKADTQRKLDSLSHAEVEKLIETVQGTPWRQNYHIQPVTGMLADPAGFAYHDGVYHLFYEWSPLDSREGVKYWYHVVSPDLAVFNNQGVKIRPDAIYDSHGALAGSAFVDETGIHIFYTGSRMTDNGRTIHSQLHAVLNDRFKVRKETVPLLKGSPQGFTDSFRNPKVWEEDGVLYMMIGARTDSEYGRAVIYSTESSDEFKFRGEVRTELEQFGFMWENPDFFTIDDKDVLAFCPKGLDKYRYSYWNAYQSGYVVGRLYRGTLVMDHGEFHEFDHGFDFYAPQTVRGKNGERILIACMGIEESDYPTDKYKWANCLTIPRVLTLEKNKIRQNPVPSLETLRYDEITAEGYFNHFPRKMKDFYGDCYELIVDINENNASEIYINLRVSRQEETTLIYNTEKRLFTLDVGFSGELPDNVDGTTRSVELDEDLKQLRIYMDTSSIEIFINEGEAVMSSRIFPAEKSVGVEMSTEIGDCYVCLTQYKLKSFENKRIIYNP</sequence>
<dbReference type="InterPro" id="IPR013148">
    <property type="entry name" value="Glyco_hydro_32_N"/>
</dbReference>
<dbReference type="EC" id="3.2.1.26" evidence="3 8"/>
<dbReference type="Gene3D" id="2.115.10.20">
    <property type="entry name" value="Glycosyl hydrolase domain, family 43"/>
    <property type="match status" value="1"/>
</dbReference>
<comment type="catalytic activity">
    <reaction evidence="8">
        <text>Hydrolysis of terminal non-reducing beta-D-fructofuranoside residues in beta-D-fructofuranosides.</text>
        <dbReference type="EC" id="3.2.1.26"/>
    </reaction>
</comment>
<dbReference type="NCBIfam" id="TIGR01322">
    <property type="entry name" value="scrB_fam"/>
    <property type="match status" value="1"/>
</dbReference>
<organism evidence="13 15">
    <name type="scientific">Salinicoccus halodurans</name>
    <dbReference type="NCBI Taxonomy" id="407035"/>
    <lineage>
        <taxon>Bacteria</taxon>
        <taxon>Bacillati</taxon>
        <taxon>Bacillota</taxon>
        <taxon>Bacilli</taxon>
        <taxon>Bacillales</taxon>
        <taxon>Staphylococcaceae</taxon>
        <taxon>Salinicoccus</taxon>
    </lineage>
</organism>
<dbReference type="OrthoDB" id="9759709at2"/>
<gene>
    <name evidence="12" type="ORF">AAT16_11435</name>
    <name evidence="13" type="ORF">SAMN05216235_2160</name>
</gene>
<dbReference type="Gene3D" id="2.60.120.560">
    <property type="entry name" value="Exo-inulinase, domain 1"/>
    <property type="match status" value="1"/>
</dbReference>
<evidence type="ECO:0000256" key="1">
    <source>
        <dbReference type="ARBA" id="ARBA00004914"/>
    </source>
</evidence>
<dbReference type="GO" id="GO:0004564">
    <property type="term" value="F:beta-fructofuranosidase activity"/>
    <property type="evidence" value="ECO:0007669"/>
    <property type="project" value="UniProtKB-EC"/>
</dbReference>
<keyword evidence="6 8" id="KW-0326">Glycosidase</keyword>
<keyword evidence="14" id="KW-1185">Reference proteome</keyword>
<evidence type="ECO:0000256" key="2">
    <source>
        <dbReference type="ARBA" id="ARBA00009902"/>
    </source>
</evidence>
<evidence type="ECO:0000256" key="8">
    <source>
        <dbReference type="RuleBase" id="RU362110"/>
    </source>
</evidence>
<dbReference type="InterPro" id="IPR013189">
    <property type="entry name" value="Glyco_hydro_32_C"/>
</dbReference>
<dbReference type="EMBL" id="FOTB01000005">
    <property type="protein sequence ID" value="SFK87649.1"/>
    <property type="molecule type" value="Genomic_DNA"/>
</dbReference>
<dbReference type="InterPro" id="IPR051214">
    <property type="entry name" value="GH32_Enzymes"/>
</dbReference>
<dbReference type="SUPFAM" id="SSF75005">
    <property type="entry name" value="Arabinanase/levansucrase/invertase"/>
    <property type="match status" value="1"/>
</dbReference>
<comment type="function">
    <text evidence="9">Enables the bacterium to metabolize sucrose as a sole carbon source.</text>
</comment>
<evidence type="ECO:0000259" key="11">
    <source>
        <dbReference type="Pfam" id="PF08244"/>
    </source>
</evidence>
<dbReference type="EMBL" id="CP011366">
    <property type="protein sequence ID" value="AKG74751.1"/>
    <property type="molecule type" value="Genomic_DNA"/>
</dbReference>
<evidence type="ECO:0000259" key="10">
    <source>
        <dbReference type="Pfam" id="PF00251"/>
    </source>
</evidence>
<feature type="domain" description="Glycosyl hydrolase family 32 C-terminal" evidence="11">
    <location>
        <begin position="366"/>
        <end position="476"/>
    </location>
</feature>
<accession>A0A0F7HNW7</accession>
<dbReference type="AlphaFoldDB" id="A0A0F7HNW7"/>
<reference evidence="14" key="2">
    <citation type="submission" date="2015-04" db="EMBL/GenBank/DDBJ databases">
        <title>Complete genome sequence of Salinicoccus halodurans strain H3B36, isolated from the Qaidam basin of China.</title>
        <authorList>
            <person name="Ma Y."/>
            <person name="Jiang K."/>
            <person name="Xue Y."/>
        </authorList>
    </citation>
    <scope>NUCLEOTIDE SEQUENCE [LARGE SCALE GENOMIC DNA]</scope>
    <source>
        <strain evidence="14">H3B36</strain>
    </source>
</reference>
<dbReference type="KEGG" id="shv:AAT16_11435"/>
<evidence type="ECO:0000313" key="13">
    <source>
        <dbReference type="EMBL" id="SFK87649.1"/>
    </source>
</evidence>
<dbReference type="InterPro" id="IPR001362">
    <property type="entry name" value="Glyco_hydro_32"/>
</dbReference>
<evidence type="ECO:0000256" key="6">
    <source>
        <dbReference type="ARBA" id="ARBA00023295"/>
    </source>
</evidence>
<dbReference type="GO" id="GO:0005985">
    <property type="term" value="P:sucrose metabolic process"/>
    <property type="evidence" value="ECO:0007669"/>
    <property type="project" value="UniProtKB-UniPathway"/>
</dbReference>
<keyword evidence="5 8" id="KW-0378">Hydrolase</keyword>
<proteinExistence type="inferred from homology"/>
<keyword evidence="9" id="KW-0963">Cytoplasm</keyword>
<dbReference type="PANTHER" id="PTHR43101">
    <property type="entry name" value="BETA-FRUCTOSIDASE"/>
    <property type="match status" value="1"/>
</dbReference>
<dbReference type="SUPFAM" id="SSF49899">
    <property type="entry name" value="Concanavalin A-like lectins/glucanases"/>
    <property type="match status" value="1"/>
</dbReference>
<dbReference type="InterPro" id="IPR023296">
    <property type="entry name" value="Glyco_hydro_beta-prop_sf"/>
</dbReference>
<evidence type="ECO:0000256" key="7">
    <source>
        <dbReference type="ARBA" id="ARBA00033367"/>
    </source>
</evidence>
<comment type="pathway">
    <text evidence="1 9">Glycan biosynthesis; sucrose metabolism.</text>
</comment>
<dbReference type="PANTHER" id="PTHR43101:SF1">
    <property type="entry name" value="BETA-FRUCTOSIDASE"/>
    <property type="match status" value="1"/>
</dbReference>
<dbReference type="InterPro" id="IPR006232">
    <property type="entry name" value="Suc6P_hydrolase"/>
</dbReference>
<reference evidence="12 14" key="1">
    <citation type="journal article" date="2015" name="Int. J. Syst. Evol. Microbiol.">
        <title>Complete genome sequence of Salinicoccus halodurans H3B36, isolated from the Qaidam Basin in China.</title>
        <authorList>
            <person name="Jiang K."/>
            <person name="Xue Y."/>
            <person name="Ma Y."/>
        </authorList>
    </citation>
    <scope>NUCLEOTIDE SEQUENCE [LARGE SCALE GENOMIC DNA]</scope>
    <source>
        <strain evidence="12 14">H3B36</strain>
    </source>
</reference>
<dbReference type="Pfam" id="PF00251">
    <property type="entry name" value="Glyco_hydro_32N"/>
    <property type="match status" value="1"/>
</dbReference>
<evidence type="ECO:0000313" key="15">
    <source>
        <dbReference type="Proteomes" id="UP000183090"/>
    </source>
</evidence>
<evidence type="ECO:0000256" key="4">
    <source>
        <dbReference type="ARBA" id="ARBA00019623"/>
    </source>
</evidence>
<dbReference type="Pfam" id="PF08244">
    <property type="entry name" value="Glyco_hydro_32C"/>
    <property type="match status" value="1"/>
</dbReference>
<dbReference type="Proteomes" id="UP000183090">
    <property type="component" value="Unassembled WGS sequence"/>
</dbReference>
<evidence type="ECO:0000256" key="5">
    <source>
        <dbReference type="ARBA" id="ARBA00022801"/>
    </source>
</evidence>